<feature type="transmembrane region" description="Helical" evidence="3">
    <location>
        <begin position="263"/>
        <end position="281"/>
    </location>
</feature>
<keyword evidence="3" id="KW-1133">Transmembrane helix</keyword>
<dbReference type="PATRIC" id="fig|1398.22.peg.2271"/>
<comment type="similarity">
    <text evidence="2">Belongs to the EamA transporter family.</text>
</comment>
<evidence type="ECO:0000313" key="6">
    <source>
        <dbReference type="Proteomes" id="UP000070376"/>
    </source>
</evidence>
<protein>
    <submittedName>
        <fullName evidence="5">Putative membrane protein</fullName>
    </submittedName>
</protein>
<dbReference type="Proteomes" id="UP000070376">
    <property type="component" value="Unassembled WGS sequence"/>
</dbReference>
<dbReference type="PANTHER" id="PTHR22911:SF76">
    <property type="entry name" value="EAMA DOMAIN-CONTAINING PROTEIN"/>
    <property type="match status" value="1"/>
</dbReference>
<feature type="domain" description="EamA" evidence="4">
    <location>
        <begin position="4"/>
        <end position="134"/>
    </location>
</feature>
<proteinExistence type="inferred from homology"/>
<gene>
    <name evidence="5" type="ORF">HMPREF3213_02265</name>
</gene>
<comment type="subcellular location">
    <subcellularLocation>
        <location evidence="1">Endomembrane system</location>
        <topology evidence="1">Multi-pass membrane protein</topology>
    </subcellularLocation>
</comment>
<accession>A0A133KLJ3</accession>
<comment type="caution">
    <text evidence="5">The sequence shown here is derived from an EMBL/GenBank/DDBJ whole genome shotgun (WGS) entry which is preliminary data.</text>
</comment>
<dbReference type="Pfam" id="PF00892">
    <property type="entry name" value="EamA"/>
    <property type="match status" value="2"/>
</dbReference>
<feature type="transmembrane region" description="Helical" evidence="3">
    <location>
        <begin position="208"/>
        <end position="230"/>
    </location>
</feature>
<evidence type="ECO:0000256" key="1">
    <source>
        <dbReference type="ARBA" id="ARBA00004127"/>
    </source>
</evidence>
<feature type="transmembrane region" description="Helical" evidence="3">
    <location>
        <begin position="237"/>
        <end position="257"/>
    </location>
</feature>
<dbReference type="InterPro" id="IPR000620">
    <property type="entry name" value="EamA_dom"/>
</dbReference>
<feature type="transmembrane region" description="Helical" evidence="3">
    <location>
        <begin position="28"/>
        <end position="50"/>
    </location>
</feature>
<evidence type="ECO:0000256" key="2">
    <source>
        <dbReference type="ARBA" id="ARBA00007362"/>
    </source>
</evidence>
<evidence type="ECO:0000259" key="4">
    <source>
        <dbReference type="Pfam" id="PF00892"/>
    </source>
</evidence>
<dbReference type="AlphaFoldDB" id="A0A133KLJ3"/>
<keyword evidence="3" id="KW-0472">Membrane</keyword>
<reference evidence="6" key="1">
    <citation type="submission" date="2016-01" db="EMBL/GenBank/DDBJ databases">
        <authorList>
            <person name="Mitreva M."/>
            <person name="Pepin K.H."/>
            <person name="Mihindukulasuriya K.A."/>
            <person name="Fulton R."/>
            <person name="Fronick C."/>
            <person name="O'Laughlin M."/>
            <person name="Miner T."/>
            <person name="Herter B."/>
            <person name="Rosa B.A."/>
            <person name="Cordes M."/>
            <person name="Tomlinson C."/>
            <person name="Wollam A."/>
            <person name="Palsikar V.B."/>
            <person name="Mardis E.R."/>
            <person name="Wilson R.K."/>
        </authorList>
    </citation>
    <scope>NUCLEOTIDE SEQUENCE [LARGE SCALE GENOMIC DNA]</scope>
    <source>
        <strain evidence="6">GED7749B</strain>
    </source>
</reference>
<organism evidence="5 6">
    <name type="scientific">Heyndrickxia coagulans</name>
    <name type="common">Weizmannia coagulans</name>
    <dbReference type="NCBI Taxonomy" id="1398"/>
    <lineage>
        <taxon>Bacteria</taxon>
        <taxon>Bacillati</taxon>
        <taxon>Bacillota</taxon>
        <taxon>Bacilli</taxon>
        <taxon>Bacillales</taxon>
        <taxon>Bacillaceae</taxon>
        <taxon>Heyndrickxia</taxon>
    </lineage>
</organism>
<evidence type="ECO:0000313" key="5">
    <source>
        <dbReference type="EMBL" id="KWZ80559.1"/>
    </source>
</evidence>
<dbReference type="RefSeq" id="WP_014097631.1">
    <property type="nucleotide sequence ID" value="NZ_CP017888.1"/>
</dbReference>
<dbReference type="GeneID" id="93259102"/>
<dbReference type="GO" id="GO:0016020">
    <property type="term" value="C:membrane"/>
    <property type="evidence" value="ECO:0007669"/>
    <property type="project" value="InterPro"/>
</dbReference>
<feature type="transmembrane region" description="Helical" evidence="3">
    <location>
        <begin position="62"/>
        <end position="81"/>
    </location>
</feature>
<sequence>MNPYIALIAGVLAVTSSAILVKYSTADAGVIAFYRLFFTTIIMMPIFLAARKKAKMRMLKKDVFFSILSGALLAFHFILWFKSLNLTSVASSTVLVTLQPVFTFAGSYFIFRESLSLKAIVCAAFSIFGSILISWGDFFISGKALYGDVLALISCLFVTAYMMIGQYVRQRSDVVSYTFIVYLASTVVLFFYVLFAGEAFYPYSARNWICFLLLAVLPTLAGHSVFSWVVKWISASVVSVAILFEPVGAAILAYLLFGEKISWFQAVGGIIILLSIAYFLAQDHAEHRRAVRLNEKSEPAR</sequence>
<feature type="transmembrane region" description="Helical" evidence="3">
    <location>
        <begin position="144"/>
        <end position="162"/>
    </location>
</feature>
<dbReference type="InterPro" id="IPR037185">
    <property type="entry name" value="EmrE-like"/>
</dbReference>
<dbReference type="SUPFAM" id="SSF103481">
    <property type="entry name" value="Multidrug resistance efflux transporter EmrE"/>
    <property type="match status" value="2"/>
</dbReference>
<feature type="transmembrane region" description="Helical" evidence="3">
    <location>
        <begin position="174"/>
        <end position="196"/>
    </location>
</feature>
<feature type="transmembrane region" description="Helical" evidence="3">
    <location>
        <begin position="117"/>
        <end position="138"/>
    </location>
</feature>
<feature type="transmembrane region" description="Helical" evidence="3">
    <location>
        <begin position="87"/>
        <end position="110"/>
    </location>
</feature>
<evidence type="ECO:0000256" key="3">
    <source>
        <dbReference type="SAM" id="Phobius"/>
    </source>
</evidence>
<feature type="domain" description="EamA" evidence="4">
    <location>
        <begin position="146"/>
        <end position="278"/>
    </location>
</feature>
<dbReference type="EMBL" id="LRPN01000090">
    <property type="protein sequence ID" value="KWZ80559.1"/>
    <property type="molecule type" value="Genomic_DNA"/>
</dbReference>
<keyword evidence="3" id="KW-0812">Transmembrane</keyword>
<dbReference type="PANTHER" id="PTHR22911">
    <property type="entry name" value="ACYL-MALONYL CONDENSING ENZYME-RELATED"/>
    <property type="match status" value="1"/>
</dbReference>
<name>A0A133KLJ3_HEYCO</name>